<dbReference type="InParanoid" id="Q8ZUT7"/>
<dbReference type="HOGENOM" id="CLU_2695909_0_0_2"/>
<dbReference type="EnsemblBacteria" id="AAL64319">
    <property type="protein sequence ID" value="AAL64319"/>
    <property type="gene ID" value="PAE2615"/>
</dbReference>
<dbReference type="Proteomes" id="UP000002439">
    <property type="component" value="Chromosome"/>
</dbReference>
<evidence type="ECO:0000256" key="1">
    <source>
        <dbReference type="SAM" id="MobiDB-lite"/>
    </source>
</evidence>
<reference evidence="2 3" key="1">
    <citation type="journal article" date="2002" name="Proc. Natl. Acad. Sci. U.S.A.">
        <title>Genome sequence of the hyperthermophilic crenarchaeon Pyrobaculum aerophilum.</title>
        <authorList>
            <person name="Fitz-Gibbon S.T."/>
            <person name="Ladner H."/>
            <person name="Kim U.J."/>
            <person name="Stetter K.O."/>
            <person name="Simon M.I."/>
            <person name="Miller J.H."/>
        </authorList>
    </citation>
    <scope>NUCLEOTIDE SEQUENCE [LARGE SCALE GENOMIC DNA]</scope>
    <source>
        <strain evidence="3">ATCC 51768 / DSM 7523 / JCM 9630 / CIP 104966 / NBRC 100827 / IM2</strain>
    </source>
</reference>
<gene>
    <name evidence="2" type="ordered locus">PAE2615</name>
</gene>
<accession>Q8ZUT7</accession>
<sequence length="73" mass="7670">MESPYAPHPAPGRAGRPWRAGRRRGEPAEGVSDTPGVARPGSLWRSGAPCPPGTPGEQKGGMCLDNCPTYVRT</sequence>
<dbReference type="EMBL" id="AE009441">
    <property type="protein sequence ID" value="AAL64319.1"/>
    <property type="molecule type" value="Genomic_DNA"/>
</dbReference>
<proteinExistence type="predicted"/>
<name>Q8ZUT7_PYRAE</name>
<feature type="compositionally biased region" description="Pro residues" evidence="1">
    <location>
        <begin position="1"/>
        <end position="10"/>
    </location>
</feature>
<evidence type="ECO:0000313" key="3">
    <source>
        <dbReference type="Proteomes" id="UP000002439"/>
    </source>
</evidence>
<feature type="region of interest" description="Disordered" evidence="1">
    <location>
        <begin position="1"/>
        <end position="61"/>
    </location>
</feature>
<dbReference type="AlphaFoldDB" id="Q8ZUT7"/>
<organism evidence="2 3">
    <name type="scientific">Pyrobaculum aerophilum (strain ATCC 51768 / DSM 7523 / JCM 9630 / CIP 104966 / NBRC 100827 / IM2)</name>
    <dbReference type="NCBI Taxonomy" id="178306"/>
    <lineage>
        <taxon>Archaea</taxon>
        <taxon>Thermoproteota</taxon>
        <taxon>Thermoprotei</taxon>
        <taxon>Thermoproteales</taxon>
        <taxon>Thermoproteaceae</taxon>
        <taxon>Pyrobaculum</taxon>
    </lineage>
</organism>
<protein>
    <submittedName>
        <fullName evidence="2">PaREP13</fullName>
    </submittedName>
</protein>
<dbReference type="PATRIC" id="fig|178306.9.peg.1949"/>
<evidence type="ECO:0000313" key="2">
    <source>
        <dbReference type="EMBL" id="AAL64319.1"/>
    </source>
</evidence>
<keyword evidence="3" id="KW-1185">Reference proteome</keyword>
<dbReference type="KEGG" id="pai:PAE2615"/>